<dbReference type="EMBL" id="FP929033">
    <property type="protein sequence ID" value="CBK67621.1"/>
    <property type="molecule type" value="Genomic_DNA"/>
</dbReference>
<dbReference type="Proteomes" id="UP000008795">
    <property type="component" value="Chromosome"/>
</dbReference>
<reference evidence="1 2" key="2">
    <citation type="submission" date="2010-03" db="EMBL/GenBank/DDBJ databases">
        <authorList>
            <person name="Pajon A."/>
        </authorList>
    </citation>
    <scope>NUCLEOTIDE SEQUENCE [LARGE SCALE GENOMIC DNA]</scope>
    <source>
        <strain evidence="1 2">XB1A</strain>
    </source>
</reference>
<organism evidence="1 2">
    <name type="scientific">Bacteroides xylanisolvens XB1A</name>
    <dbReference type="NCBI Taxonomy" id="657309"/>
    <lineage>
        <taxon>Bacteria</taxon>
        <taxon>Pseudomonadati</taxon>
        <taxon>Bacteroidota</taxon>
        <taxon>Bacteroidia</taxon>
        <taxon>Bacteroidales</taxon>
        <taxon>Bacteroidaceae</taxon>
        <taxon>Bacteroides</taxon>
    </lineage>
</organism>
<dbReference type="eggNOG" id="ENOG5032QDT">
    <property type="taxonomic scope" value="Bacteria"/>
</dbReference>
<dbReference type="PATRIC" id="fig|657309.4.peg.1374"/>
<name>D6CZL9_9BACE</name>
<reference evidence="1 2" key="1">
    <citation type="submission" date="2010-03" db="EMBL/GenBank/DDBJ databases">
        <title>The genome sequence of Bacteriodes xylanisolvens XB1A.</title>
        <authorList>
            <consortium name="metaHIT consortium -- http://www.metahit.eu/"/>
            <person name="Pajon A."/>
            <person name="Turner K."/>
            <person name="Parkhill J."/>
            <person name="Bernalier A."/>
        </authorList>
    </citation>
    <scope>NUCLEOTIDE SEQUENCE [LARGE SCALE GENOMIC DNA]</scope>
    <source>
        <strain evidence="1 2">XB1A</strain>
    </source>
</reference>
<dbReference type="GeneID" id="69482733"/>
<proteinExistence type="predicted"/>
<evidence type="ECO:0000313" key="2">
    <source>
        <dbReference type="Proteomes" id="UP000008795"/>
    </source>
</evidence>
<sequence>MMKAKKTREEVLTKFQTAKEKKKECLVQLEKSMKEEYKKRTGKEVENFFAL</sequence>
<accession>D6CZL9</accession>
<dbReference type="RefSeq" id="WP_015532074.1">
    <property type="nucleotide sequence ID" value="NC_021017.1"/>
</dbReference>
<gene>
    <name evidence="1" type="ORF">BXY_25770</name>
</gene>
<dbReference type="AlphaFoldDB" id="D6CZL9"/>
<dbReference type="KEGG" id="bxy:BXY_25770"/>
<evidence type="ECO:0000313" key="1">
    <source>
        <dbReference type="EMBL" id="CBK67621.1"/>
    </source>
</evidence>
<dbReference type="HOGENOM" id="CLU_201871_0_0_10"/>
<protein>
    <submittedName>
        <fullName evidence="1">Uncharacterized protein</fullName>
    </submittedName>
</protein>